<feature type="region of interest" description="Disordered" evidence="1">
    <location>
        <begin position="1"/>
        <end position="166"/>
    </location>
</feature>
<protein>
    <submittedName>
        <fullName evidence="2">Uncharacterized protein</fullName>
    </submittedName>
</protein>
<dbReference type="AlphaFoldDB" id="A0A6J4NNX4"/>
<feature type="compositionally biased region" description="Low complexity" evidence="1">
    <location>
        <begin position="57"/>
        <end position="69"/>
    </location>
</feature>
<evidence type="ECO:0000256" key="1">
    <source>
        <dbReference type="SAM" id="MobiDB-lite"/>
    </source>
</evidence>
<feature type="non-terminal residue" evidence="2">
    <location>
        <position position="166"/>
    </location>
</feature>
<proteinExistence type="predicted"/>
<feature type="compositionally biased region" description="Basic and acidic residues" evidence="1">
    <location>
        <begin position="41"/>
        <end position="54"/>
    </location>
</feature>
<gene>
    <name evidence="2" type="ORF">AVDCRST_MAG32-2230</name>
</gene>
<organism evidence="2">
    <name type="scientific">uncultured Nocardioides sp</name>
    <dbReference type="NCBI Taxonomy" id="198441"/>
    <lineage>
        <taxon>Bacteria</taxon>
        <taxon>Bacillati</taxon>
        <taxon>Actinomycetota</taxon>
        <taxon>Actinomycetes</taxon>
        <taxon>Propionibacteriales</taxon>
        <taxon>Nocardioidaceae</taxon>
        <taxon>Nocardioides</taxon>
        <taxon>environmental samples</taxon>
    </lineage>
</organism>
<dbReference type="EMBL" id="CADCUM010000089">
    <property type="protein sequence ID" value="CAA9389657.1"/>
    <property type="molecule type" value="Genomic_DNA"/>
</dbReference>
<sequence>GDEQEHPRHHRRHRGADRGDRRRRGAARARLGAGLRPPSSRRVEPAGRALDRPRSPPGRTGQPTAQPQPARAPPVADQVGGRAVRATAGGGVPDPGEPLHLVVHPRADRARHEDRAPAGGARGHPADLLPADRGTPRWRGVLPGRAARGHALHAGSHQGDRRAHGL</sequence>
<feature type="non-terminal residue" evidence="2">
    <location>
        <position position="1"/>
    </location>
</feature>
<evidence type="ECO:0000313" key="2">
    <source>
        <dbReference type="EMBL" id="CAA9389657.1"/>
    </source>
</evidence>
<reference evidence="2" key="1">
    <citation type="submission" date="2020-02" db="EMBL/GenBank/DDBJ databases">
        <authorList>
            <person name="Meier V. D."/>
        </authorList>
    </citation>
    <scope>NUCLEOTIDE SEQUENCE</scope>
    <source>
        <strain evidence="2">AVDCRST_MAG32</strain>
    </source>
</reference>
<feature type="compositionally biased region" description="Basic and acidic residues" evidence="1">
    <location>
        <begin position="105"/>
        <end position="116"/>
    </location>
</feature>
<accession>A0A6J4NNX4</accession>
<name>A0A6J4NNX4_9ACTN</name>
<feature type="compositionally biased region" description="Basic residues" evidence="1">
    <location>
        <begin position="7"/>
        <end position="27"/>
    </location>
</feature>